<dbReference type="RefSeq" id="WP_134460117.1">
    <property type="nucleotide sequence ID" value="NZ_JBHMFL010000162.1"/>
</dbReference>
<sequence length="99" mass="10983">MIELPTRRRGSGVSFMMDHTASGALTVALDPECRQTTWRRAQLDEFFAWITNGANYATPLLYDNSAWALTFISPSPRCMRKTLSANSAILTEILAATVN</sequence>
<comment type="caution">
    <text evidence="1">The sequence shown here is derived from an EMBL/GenBank/DDBJ whole genome shotgun (WGS) entry which is preliminary data.</text>
</comment>
<proteinExistence type="predicted"/>
<gene>
    <name evidence="1" type="ORF">E2553_22050</name>
</gene>
<evidence type="ECO:0000313" key="1">
    <source>
        <dbReference type="EMBL" id="TFE39524.1"/>
    </source>
</evidence>
<dbReference type="AlphaFoldDB" id="A0A4Y8MQ32"/>
<reference evidence="1 2" key="1">
    <citation type="submission" date="2019-03" db="EMBL/GenBank/DDBJ databases">
        <title>Complete Genome Sequence of Paraburkholderia dipogonis ICMP 19430T, a Nitrogen-fixing Symbiont of the South African Invasive Legume Dipogon lignosus in New Zealand.</title>
        <authorList>
            <person name="De Meyer S.E."/>
        </authorList>
    </citation>
    <scope>NUCLEOTIDE SEQUENCE [LARGE SCALE GENOMIC DNA]</scope>
    <source>
        <strain evidence="1 2">ICMP 19430</strain>
    </source>
</reference>
<dbReference type="GeneID" id="97304240"/>
<protein>
    <submittedName>
        <fullName evidence="1">Uncharacterized protein</fullName>
    </submittedName>
</protein>
<dbReference type="Proteomes" id="UP000297385">
    <property type="component" value="Unassembled WGS sequence"/>
</dbReference>
<organism evidence="1 2">
    <name type="scientific">Paraburkholderia dipogonis</name>
    <dbReference type="NCBI Taxonomy" id="1211383"/>
    <lineage>
        <taxon>Bacteria</taxon>
        <taxon>Pseudomonadati</taxon>
        <taxon>Pseudomonadota</taxon>
        <taxon>Betaproteobacteria</taxon>
        <taxon>Burkholderiales</taxon>
        <taxon>Burkholderiaceae</taxon>
        <taxon>Paraburkholderia</taxon>
    </lineage>
</organism>
<accession>A0A4Y8MQ32</accession>
<name>A0A4Y8MQ32_9BURK</name>
<dbReference type="EMBL" id="SNVI01000002">
    <property type="protein sequence ID" value="TFE39524.1"/>
    <property type="molecule type" value="Genomic_DNA"/>
</dbReference>
<evidence type="ECO:0000313" key="2">
    <source>
        <dbReference type="Proteomes" id="UP000297385"/>
    </source>
</evidence>